<evidence type="ECO:0000313" key="4">
    <source>
        <dbReference type="Proteomes" id="UP001256827"/>
    </source>
</evidence>
<evidence type="ECO:0000259" key="2">
    <source>
        <dbReference type="PROSITE" id="PS50966"/>
    </source>
</evidence>
<dbReference type="PROSITE" id="PS50966">
    <property type="entry name" value="ZF_SWIM"/>
    <property type="match status" value="1"/>
</dbReference>
<keyword evidence="4" id="KW-1185">Reference proteome</keyword>
<keyword evidence="1" id="KW-0863">Zinc-finger</keyword>
<dbReference type="EMBL" id="CP134050">
    <property type="protein sequence ID" value="WNC17412.1"/>
    <property type="molecule type" value="Genomic_DNA"/>
</dbReference>
<evidence type="ECO:0000256" key="1">
    <source>
        <dbReference type="PROSITE-ProRule" id="PRU00325"/>
    </source>
</evidence>
<dbReference type="Pfam" id="PF04434">
    <property type="entry name" value="SWIM"/>
    <property type="match status" value="1"/>
</dbReference>
<dbReference type="Proteomes" id="UP001256827">
    <property type="component" value="Chromosome"/>
</dbReference>
<dbReference type="InterPro" id="IPR007527">
    <property type="entry name" value="Znf_SWIM"/>
</dbReference>
<evidence type="ECO:0000313" key="3">
    <source>
        <dbReference type="EMBL" id="WNC17412.1"/>
    </source>
</evidence>
<accession>A0ABY9TE36</accession>
<protein>
    <submittedName>
        <fullName evidence="3">SWIM zinc finger family protein</fullName>
    </submittedName>
</protein>
<feature type="domain" description="SWIM-type" evidence="2">
    <location>
        <begin position="60"/>
        <end position="93"/>
    </location>
</feature>
<keyword evidence="1" id="KW-0862">Zinc</keyword>
<keyword evidence="1" id="KW-0479">Metal-binding</keyword>
<name>A0ABY9TE36_BREBE</name>
<gene>
    <name evidence="3" type="ORF">RGB73_14225</name>
</gene>
<proteinExistence type="predicted"/>
<sequence>MLQRELTRQQAIQAGEQLLAFAEGPIIERGYTYFSDGLVFNTRVEKQRLLTCDVQGSQVYQVVLDLEDVQSSTCTCPYTRLCKHIAAAFFQMYSVFENPRTYLTRTKQPRRARFSYAMLVPAYKPGLPLSSSEAASVESPLKPTSSVSDWWTFLESWTRNLSSAMESYRASTELMSSYQNVLGVASAWPPAQALLFSAHANLFHLRKLQQFVRDHRQSYWFQDLSQTAERLLEQLEGILYYSNADQLREHHPHLLKQTMLVARNMKHSPFTDLYWTFAYQTLWWNLLQEPDWIHSEVEELDRLIRDRQAADAAKDTYRLLRAHFFVMEGNDEAAMEIWRPNPRLTLAFYLPYLKMFARNEEWTRFLTWAERLQSLIGSADPQPYQLVVAIWQEAMERVGRGGECGAMLKQFLPSSFHEYAGYLYEQKQYRQWIDLQMAYQVSLSEIHGVAFKEIEDSTPSLLFPLYVREVNRLIGERNRPAYKEAIKLLKKVRTLYSKANQDAHWERYVDQLAAKYNRLRAFQEELRRGNLNR</sequence>
<organism evidence="3 4">
    <name type="scientific">Brevibacillus brevis</name>
    <name type="common">Bacillus brevis</name>
    <dbReference type="NCBI Taxonomy" id="1393"/>
    <lineage>
        <taxon>Bacteria</taxon>
        <taxon>Bacillati</taxon>
        <taxon>Bacillota</taxon>
        <taxon>Bacilli</taxon>
        <taxon>Bacillales</taxon>
        <taxon>Paenibacillaceae</taxon>
        <taxon>Brevibacillus</taxon>
    </lineage>
</organism>
<dbReference type="RefSeq" id="WP_310773159.1">
    <property type="nucleotide sequence ID" value="NZ_CP134050.1"/>
</dbReference>
<reference evidence="3 4" key="1">
    <citation type="submission" date="2023-09" db="EMBL/GenBank/DDBJ databases">
        <title>Complete Genome and Methylome dissection of Bacillus brevis NEB573 original source of BbsI restriction endonuclease.</title>
        <authorList>
            <person name="Fomenkov A."/>
            <person name="Roberts R.D."/>
        </authorList>
    </citation>
    <scope>NUCLEOTIDE SEQUENCE [LARGE SCALE GENOMIC DNA]</scope>
    <source>
        <strain evidence="3 4">NEB573</strain>
    </source>
</reference>